<proteinExistence type="predicted"/>
<dbReference type="Proteomes" id="UP000026915">
    <property type="component" value="Chromosome 3"/>
</dbReference>
<dbReference type="EMBL" id="CM001881">
    <property type="protein sequence ID" value="EOY24811.1"/>
    <property type="molecule type" value="Genomic_DNA"/>
</dbReference>
<keyword evidence="2" id="KW-1185">Reference proteome</keyword>
<accession>A0A061G5G5</accession>
<dbReference type="InParanoid" id="A0A061G5G5"/>
<dbReference type="HOGENOM" id="CLU_2113374_0_0_1"/>
<sequence length="115" mass="13266">MKIWQGQNDMFCIICKTKLLFHEYMERLMKFTSRNIAIKPQSRLCFASIIGEHICTYLYAWSFFLSFFLPSCLCEHQENAKSTYTNLSTNAPIAMRSCSGCKAGVAKISVERCRL</sequence>
<dbReference type="Gramene" id="EOY24811">
    <property type="protein sequence ID" value="EOY24811"/>
    <property type="gene ID" value="TCM_016306"/>
</dbReference>
<organism evidence="1 2">
    <name type="scientific">Theobroma cacao</name>
    <name type="common">Cacao</name>
    <name type="synonym">Cocoa</name>
    <dbReference type="NCBI Taxonomy" id="3641"/>
    <lineage>
        <taxon>Eukaryota</taxon>
        <taxon>Viridiplantae</taxon>
        <taxon>Streptophyta</taxon>
        <taxon>Embryophyta</taxon>
        <taxon>Tracheophyta</taxon>
        <taxon>Spermatophyta</taxon>
        <taxon>Magnoliopsida</taxon>
        <taxon>eudicotyledons</taxon>
        <taxon>Gunneridae</taxon>
        <taxon>Pentapetalae</taxon>
        <taxon>rosids</taxon>
        <taxon>malvids</taxon>
        <taxon>Malvales</taxon>
        <taxon>Malvaceae</taxon>
        <taxon>Byttnerioideae</taxon>
        <taxon>Theobroma</taxon>
    </lineage>
</organism>
<gene>
    <name evidence="1" type="ORF">TCM_016306</name>
</gene>
<reference evidence="1 2" key="1">
    <citation type="journal article" date="2013" name="Genome Biol.">
        <title>The genome sequence of the most widely cultivated cacao type and its use to identify candidate genes regulating pod color.</title>
        <authorList>
            <person name="Motamayor J.C."/>
            <person name="Mockaitis K."/>
            <person name="Schmutz J."/>
            <person name="Haiminen N."/>
            <person name="Iii D.L."/>
            <person name="Cornejo O."/>
            <person name="Findley S.D."/>
            <person name="Zheng P."/>
            <person name="Utro F."/>
            <person name="Royaert S."/>
            <person name="Saski C."/>
            <person name="Jenkins J."/>
            <person name="Podicheti R."/>
            <person name="Zhao M."/>
            <person name="Scheffler B.E."/>
            <person name="Stack J.C."/>
            <person name="Feltus F.A."/>
            <person name="Mustiga G.M."/>
            <person name="Amores F."/>
            <person name="Phillips W."/>
            <person name="Marelli J.P."/>
            <person name="May G.D."/>
            <person name="Shapiro H."/>
            <person name="Ma J."/>
            <person name="Bustamante C.D."/>
            <person name="Schnell R.J."/>
            <person name="Main D."/>
            <person name="Gilbert D."/>
            <person name="Parida L."/>
            <person name="Kuhn D.N."/>
        </authorList>
    </citation>
    <scope>NUCLEOTIDE SEQUENCE [LARGE SCALE GENOMIC DNA]</scope>
    <source>
        <strain evidence="2">cv. Matina 1-6</strain>
    </source>
</reference>
<evidence type="ECO:0000313" key="2">
    <source>
        <dbReference type="Proteomes" id="UP000026915"/>
    </source>
</evidence>
<evidence type="ECO:0000313" key="1">
    <source>
        <dbReference type="EMBL" id="EOY24811.1"/>
    </source>
</evidence>
<name>A0A061G5G5_THECC</name>
<dbReference type="AlphaFoldDB" id="A0A061G5G5"/>
<protein>
    <submittedName>
        <fullName evidence="1">Uncharacterized protein</fullName>
    </submittedName>
</protein>